<reference evidence="2" key="1">
    <citation type="submission" date="2009-01" db="EMBL/GenBank/DDBJ databases">
        <title>Complete sequence of plasmid 2 of Methylobacterium nodulans ORS 2060.</title>
        <authorList>
            <consortium name="US DOE Joint Genome Institute"/>
            <person name="Lucas S."/>
            <person name="Copeland A."/>
            <person name="Lapidus A."/>
            <person name="Glavina del Rio T."/>
            <person name="Dalin E."/>
            <person name="Tice H."/>
            <person name="Bruce D."/>
            <person name="Goodwin L."/>
            <person name="Pitluck S."/>
            <person name="Sims D."/>
            <person name="Brettin T."/>
            <person name="Detter J.C."/>
            <person name="Han C."/>
            <person name="Larimer F."/>
            <person name="Land M."/>
            <person name="Hauser L."/>
            <person name="Kyrpides N."/>
            <person name="Ivanova N."/>
            <person name="Marx C.J."/>
            <person name="Richardson P."/>
        </authorList>
    </citation>
    <scope>NUCLEOTIDE SEQUENCE [LARGE SCALE GENOMIC DNA]</scope>
    <source>
        <strain evidence="2">LMG 21967 / CNCM I-2342 / ORS 2060</strain>
        <plasmid evidence="2">Plasmid pMNOD02</plasmid>
    </source>
</reference>
<gene>
    <name evidence="1" type="ordered locus">Mnod_8217</name>
</gene>
<evidence type="ECO:0000313" key="2">
    <source>
        <dbReference type="Proteomes" id="UP000008207"/>
    </source>
</evidence>
<geneLocation type="plasmid" evidence="1 2">
    <name>pMNOD02</name>
</geneLocation>
<sequence length="71" mass="7859">MLTAKDELLALKTYARIRAAGGDAEASIAEWCRLKGWQESTFHRRRVRACEKLAVAKNAADRAQGRCAPEA</sequence>
<keyword evidence="1" id="KW-0614">Plasmid</keyword>
<keyword evidence="2" id="KW-1185">Reference proteome</keyword>
<organism evidence="1 2">
    <name type="scientific">Methylobacterium nodulans (strain LMG 21967 / CNCM I-2342 / ORS 2060)</name>
    <dbReference type="NCBI Taxonomy" id="460265"/>
    <lineage>
        <taxon>Bacteria</taxon>
        <taxon>Pseudomonadati</taxon>
        <taxon>Pseudomonadota</taxon>
        <taxon>Alphaproteobacteria</taxon>
        <taxon>Hyphomicrobiales</taxon>
        <taxon>Methylobacteriaceae</taxon>
        <taxon>Methylobacterium</taxon>
    </lineage>
</organism>
<dbReference type="KEGG" id="mno:Mnod_8217"/>
<proteinExistence type="predicted"/>
<name>B8IXE8_METNO</name>
<dbReference type="RefSeq" id="WP_012631387.1">
    <property type="nucleotide sequence ID" value="NC_011887.1"/>
</dbReference>
<evidence type="ECO:0000313" key="1">
    <source>
        <dbReference type="EMBL" id="ACL63189.1"/>
    </source>
</evidence>
<accession>B8IXE8</accession>
<dbReference type="Proteomes" id="UP000008207">
    <property type="component" value="Plasmid pMNOD02"/>
</dbReference>
<dbReference type="HOGENOM" id="CLU_2735428_0_0_5"/>
<dbReference type="AlphaFoldDB" id="B8IXE8"/>
<dbReference type="EMBL" id="CP001351">
    <property type="protein sequence ID" value="ACL63189.1"/>
    <property type="molecule type" value="Genomic_DNA"/>
</dbReference>
<protein>
    <submittedName>
        <fullName evidence="1">Uncharacterized protein</fullName>
    </submittedName>
</protein>